<comment type="caution">
    <text evidence="1">The sequence shown here is derived from an EMBL/GenBank/DDBJ whole genome shotgun (WGS) entry which is preliminary data.</text>
</comment>
<sequence length="217" mass="24017">MSRPRRSPSRRSAPHQGTAIAPIVPALPTITRADANRLLKERAQELYHEARAEREERIRQFEGEFGRADRIDTTLLRDLQNLQVRFAAIAARQHKYGANSEPTVSKYAKQLGDIIGTLSTHLATERALELFAPVEEREYVGFGGTIGRKGLDESILGGYAIVDDPQGPKDVTPTLDEEESQVCLHEDVEPMEDEPTRGACAECGEEFALADPSEHVA</sequence>
<name>E6QWT3_9ZZZZ</name>
<organism evidence="1">
    <name type="scientific">mine drainage metagenome</name>
    <dbReference type="NCBI Taxonomy" id="410659"/>
    <lineage>
        <taxon>unclassified sequences</taxon>
        <taxon>metagenomes</taxon>
        <taxon>ecological metagenomes</taxon>
    </lineage>
</organism>
<proteinExistence type="predicted"/>
<protein>
    <submittedName>
        <fullName evidence="1">Uncharacterized protein</fullName>
    </submittedName>
</protein>
<reference evidence="1" key="1">
    <citation type="submission" date="2009-10" db="EMBL/GenBank/DDBJ databases">
        <title>Diversity of trophic interactions inside an arsenic-rich microbial ecosystem.</title>
        <authorList>
            <person name="Bertin P.N."/>
            <person name="Heinrich-Salmeron A."/>
            <person name="Pelletier E."/>
            <person name="Goulhen-Chollet F."/>
            <person name="Arsene-Ploetze F."/>
            <person name="Gallien S."/>
            <person name="Calteau A."/>
            <person name="Vallenet D."/>
            <person name="Casiot C."/>
            <person name="Chane-Woon-Ming B."/>
            <person name="Giloteaux L."/>
            <person name="Barakat M."/>
            <person name="Bonnefoy V."/>
            <person name="Bruneel O."/>
            <person name="Chandler M."/>
            <person name="Cleiss J."/>
            <person name="Duran R."/>
            <person name="Elbaz-Poulichet F."/>
            <person name="Fonknechten N."/>
            <person name="Lauga B."/>
            <person name="Mornico D."/>
            <person name="Ortet P."/>
            <person name="Schaeffer C."/>
            <person name="Siguier P."/>
            <person name="Alexander Thil Smith A."/>
            <person name="Van Dorsselaer A."/>
            <person name="Weissenbach J."/>
            <person name="Medigue C."/>
            <person name="Le Paslier D."/>
        </authorList>
    </citation>
    <scope>NUCLEOTIDE SEQUENCE</scope>
</reference>
<dbReference type="AlphaFoldDB" id="E6QWT3"/>
<gene>
    <name evidence="1" type="ORF">CARN7_2550</name>
</gene>
<dbReference type="EMBL" id="CABR01000160">
    <property type="protein sequence ID" value="CBI11707.1"/>
    <property type="molecule type" value="Genomic_DNA"/>
</dbReference>
<evidence type="ECO:0000313" key="1">
    <source>
        <dbReference type="EMBL" id="CBI11707.1"/>
    </source>
</evidence>
<accession>E6QWT3</accession>